<organism evidence="2 3">
    <name type="scientific">Micromonospora deserti</name>
    <dbReference type="NCBI Taxonomy" id="2070366"/>
    <lineage>
        <taxon>Bacteria</taxon>
        <taxon>Bacillati</taxon>
        <taxon>Actinomycetota</taxon>
        <taxon>Actinomycetes</taxon>
        <taxon>Micromonosporales</taxon>
        <taxon>Micromonosporaceae</taxon>
        <taxon>Micromonospora</taxon>
    </lineage>
</organism>
<protein>
    <submittedName>
        <fullName evidence="2">Uncharacterized protein</fullName>
    </submittedName>
</protein>
<keyword evidence="3" id="KW-1185">Reference proteome</keyword>
<evidence type="ECO:0000256" key="1">
    <source>
        <dbReference type="SAM" id="MobiDB-lite"/>
    </source>
</evidence>
<feature type="compositionally biased region" description="Low complexity" evidence="1">
    <location>
        <begin position="30"/>
        <end position="44"/>
    </location>
</feature>
<accession>A0A2W2BYW0</accession>
<dbReference type="AlphaFoldDB" id="A0A2W2BYW0"/>
<gene>
    <name evidence="2" type="ORF">C1I99_24050</name>
</gene>
<dbReference type="EMBL" id="POUB01000221">
    <property type="protein sequence ID" value="PZF90810.1"/>
    <property type="molecule type" value="Genomic_DNA"/>
</dbReference>
<feature type="region of interest" description="Disordered" evidence="1">
    <location>
        <begin position="23"/>
        <end position="68"/>
    </location>
</feature>
<feature type="non-terminal residue" evidence="2">
    <location>
        <position position="68"/>
    </location>
</feature>
<sequence>MRSGSALVRLGFPVGVAVPAAAPTRSAMQPADAAPTATEPATADRGQDGPTAGARGAGSIPPPRSVPT</sequence>
<name>A0A2W2BYW0_9ACTN</name>
<comment type="caution">
    <text evidence="2">The sequence shown here is derived from an EMBL/GenBank/DDBJ whole genome shotgun (WGS) entry which is preliminary data.</text>
</comment>
<dbReference type="Proteomes" id="UP000248749">
    <property type="component" value="Unassembled WGS sequence"/>
</dbReference>
<evidence type="ECO:0000313" key="3">
    <source>
        <dbReference type="Proteomes" id="UP000248749"/>
    </source>
</evidence>
<evidence type="ECO:0000313" key="2">
    <source>
        <dbReference type="EMBL" id="PZF90810.1"/>
    </source>
</evidence>
<reference evidence="2 3" key="1">
    <citation type="submission" date="2018-01" db="EMBL/GenBank/DDBJ databases">
        <title>Draft genome sequence of Salinispora sp. 13K206.</title>
        <authorList>
            <person name="Sahin N."/>
            <person name="Saygin H."/>
            <person name="Ay H."/>
        </authorList>
    </citation>
    <scope>NUCLEOTIDE SEQUENCE [LARGE SCALE GENOMIC DNA]</scope>
    <source>
        <strain evidence="2 3">13K206</strain>
    </source>
</reference>
<proteinExistence type="predicted"/>